<comment type="caution">
    <text evidence="1">The sequence shown here is derived from an EMBL/GenBank/DDBJ whole genome shotgun (WGS) entry which is preliminary data.</text>
</comment>
<sequence length="45" mass="5206">MKKSIKYFENNLDRLCFGTLAIIYLIDNIDSFISGLRDGFNSVLF</sequence>
<gene>
    <name evidence="1" type="ORF">DI53_0697</name>
</gene>
<name>A0A0B8T582_9SPHI</name>
<dbReference type="Proteomes" id="UP000031802">
    <property type="component" value="Unassembled WGS sequence"/>
</dbReference>
<keyword evidence="2" id="KW-1185">Reference proteome</keyword>
<reference evidence="1 2" key="2">
    <citation type="journal article" date="2015" name="PLoS ONE">
        <title>Whole-Genome Optical Mapping and Finished Genome Sequence of Sphingobacterium deserti sp. nov., a New Species Isolated from the Western Desert of China.</title>
        <authorList>
            <person name="Teng C."/>
            <person name="Zhou Z."/>
            <person name="Molnar I."/>
            <person name="Li X."/>
            <person name="Tang R."/>
            <person name="Chen M."/>
            <person name="Wang L."/>
            <person name="Su S."/>
            <person name="Zhang W."/>
            <person name="Lin M."/>
        </authorList>
    </citation>
    <scope>NUCLEOTIDE SEQUENCE [LARGE SCALE GENOMIC DNA]</scope>
    <source>
        <strain evidence="2">ACCC05744</strain>
    </source>
</reference>
<dbReference type="STRING" id="1229276.DI53_0697"/>
<organism evidence="1 2">
    <name type="scientific">Sphingobacterium deserti</name>
    <dbReference type="NCBI Taxonomy" id="1229276"/>
    <lineage>
        <taxon>Bacteria</taxon>
        <taxon>Pseudomonadati</taxon>
        <taxon>Bacteroidota</taxon>
        <taxon>Sphingobacteriia</taxon>
        <taxon>Sphingobacteriales</taxon>
        <taxon>Sphingobacteriaceae</taxon>
        <taxon>Sphingobacterium</taxon>
    </lineage>
</organism>
<evidence type="ECO:0000313" key="2">
    <source>
        <dbReference type="Proteomes" id="UP000031802"/>
    </source>
</evidence>
<reference evidence="2" key="1">
    <citation type="submission" date="2014-04" db="EMBL/GenBank/DDBJ databases">
        <title>Whole-Genome optical mapping and complete genome sequence of Sphingobacterium deserti sp. nov., a new spaces isolated from desert in the west of China.</title>
        <authorList>
            <person name="Teng C."/>
            <person name="Zhou Z."/>
            <person name="Li X."/>
            <person name="Chen M."/>
            <person name="Lin M."/>
            <person name="Wang L."/>
            <person name="Su S."/>
            <person name="Zhang C."/>
            <person name="Zhang W."/>
        </authorList>
    </citation>
    <scope>NUCLEOTIDE SEQUENCE [LARGE SCALE GENOMIC DNA]</scope>
    <source>
        <strain evidence="2">ACCC05744</strain>
    </source>
</reference>
<dbReference type="PATRIC" id="fig|1229276.3.peg.720"/>
<proteinExistence type="predicted"/>
<accession>A0A0B8T582</accession>
<dbReference type="EMBL" id="JJMU01000010">
    <property type="protein sequence ID" value="KGE15593.1"/>
    <property type="molecule type" value="Genomic_DNA"/>
</dbReference>
<protein>
    <submittedName>
        <fullName evidence="1">Uncharacterized protein</fullName>
    </submittedName>
</protein>
<dbReference type="AlphaFoldDB" id="A0A0B8T582"/>
<evidence type="ECO:0000313" key="1">
    <source>
        <dbReference type="EMBL" id="KGE15593.1"/>
    </source>
</evidence>